<evidence type="ECO:0000313" key="3">
    <source>
        <dbReference type="Proteomes" id="UP000253141"/>
    </source>
</evidence>
<evidence type="ECO:0000313" key="2">
    <source>
        <dbReference type="EMBL" id="RDB03495.1"/>
    </source>
</evidence>
<proteinExistence type="predicted"/>
<name>A0A369I5F9_9BACT</name>
<keyword evidence="3" id="KW-1185">Reference proteome</keyword>
<evidence type="ECO:0000259" key="1">
    <source>
        <dbReference type="PROSITE" id="PS51725"/>
    </source>
</evidence>
<dbReference type="Pfam" id="PF03992">
    <property type="entry name" value="ABM"/>
    <property type="match status" value="1"/>
</dbReference>
<dbReference type="GO" id="GO:0004497">
    <property type="term" value="F:monooxygenase activity"/>
    <property type="evidence" value="ECO:0007669"/>
    <property type="project" value="UniProtKB-KW"/>
</dbReference>
<dbReference type="OrthoDB" id="1120859at2"/>
<dbReference type="SUPFAM" id="SSF54909">
    <property type="entry name" value="Dimeric alpha+beta barrel"/>
    <property type="match status" value="1"/>
</dbReference>
<dbReference type="RefSeq" id="WP_114463484.1">
    <property type="nucleotide sequence ID" value="NZ_QPIW01000026.1"/>
</dbReference>
<organism evidence="2 3">
    <name type="scientific">Runella aurantiaca</name>
    <dbReference type="NCBI Taxonomy" id="2282308"/>
    <lineage>
        <taxon>Bacteria</taxon>
        <taxon>Pseudomonadati</taxon>
        <taxon>Bacteroidota</taxon>
        <taxon>Cytophagia</taxon>
        <taxon>Cytophagales</taxon>
        <taxon>Spirosomataceae</taxon>
        <taxon>Runella</taxon>
    </lineage>
</organism>
<feature type="domain" description="ABM" evidence="1">
    <location>
        <begin position="2"/>
        <end position="94"/>
    </location>
</feature>
<dbReference type="AlphaFoldDB" id="A0A369I5F9"/>
<dbReference type="InterPro" id="IPR011008">
    <property type="entry name" value="Dimeric_a/b-barrel"/>
</dbReference>
<comment type="caution">
    <text evidence="2">The sequence shown here is derived from an EMBL/GenBank/DDBJ whole genome shotgun (WGS) entry which is preliminary data.</text>
</comment>
<keyword evidence="2" id="KW-0560">Oxidoreductase</keyword>
<protein>
    <submittedName>
        <fullName evidence="2">Antibiotic biosynthesis monooxygenase</fullName>
    </submittedName>
</protein>
<dbReference type="InterPro" id="IPR007138">
    <property type="entry name" value="ABM_dom"/>
</dbReference>
<reference evidence="2 3" key="1">
    <citation type="submission" date="2018-07" db="EMBL/GenBank/DDBJ databases">
        <title>Genome analysis of Runella aurantiaca.</title>
        <authorList>
            <person name="Yang X."/>
        </authorList>
    </citation>
    <scope>NUCLEOTIDE SEQUENCE [LARGE SCALE GENOMIC DNA]</scope>
    <source>
        <strain evidence="2 3">YX9</strain>
    </source>
</reference>
<keyword evidence="2" id="KW-0503">Monooxygenase</keyword>
<dbReference type="PROSITE" id="PS51725">
    <property type="entry name" value="ABM"/>
    <property type="match status" value="1"/>
</dbReference>
<accession>A0A369I5F9</accession>
<dbReference type="EMBL" id="QPIW01000026">
    <property type="protein sequence ID" value="RDB03495.1"/>
    <property type="molecule type" value="Genomic_DNA"/>
</dbReference>
<dbReference type="Proteomes" id="UP000253141">
    <property type="component" value="Unassembled WGS sequence"/>
</dbReference>
<dbReference type="Gene3D" id="3.30.70.100">
    <property type="match status" value="1"/>
</dbReference>
<gene>
    <name evidence="2" type="ORF">DVG78_23580</name>
</gene>
<sequence length="97" mass="11473">MLIRIVRMTFQPEKVDEFLDIFDRSKHKIRAMPGCQHLELLCDYDHPNIFITNSHWDDATALNNYRNSELFKETWAKTKVLFSEKPLAFSSRKIGTI</sequence>